<dbReference type="AlphaFoldDB" id="A0A9P8LFB2"/>
<organism evidence="5 6">
    <name type="scientific">Trichoglossum hirsutum</name>
    <dbReference type="NCBI Taxonomy" id="265104"/>
    <lineage>
        <taxon>Eukaryota</taxon>
        <taxon>Fungi</taxon>
        <taxon>Dikarya</taxon>
        <taxon>Ascomycota</taxon>
        <taxon>Pezizomycotina</taxon>
        <taxon>Geoglossomycetes</taxon>
        <taxon>Geoglossales</taxon>
        <taxon>Geoglossaceae</taxon>
        <taxon>Trichoglossum</taxon>
    </lineage>
</organism>
<comment type="caution">
    <text evidence="5">The sequence shown here is derived from an EMBL/GenBank/DDBJ whole genome shotgun (WGS) entry which is preliminary data.</text>
</comment>
<dbReference type="InterPro" id="IPR002110">
    <property type="entry name" value="Ankyrin_rpt"/>
</dbReference>
<dbReference type="GO" id="GO:0004842">
    <property type="term" value="F:ubiquitin-protein transferase activity"/>
    <property type="evidence" value="ECO:0007669"/>
    <property type="project" value="TreeGrafter"/>
</dbReference>
<name>A0A9P8LFB2_9PEZI</name>
<dbReference type="PANTHER" id="PTHR24171:SF8">
    <property type="entry name" value="BRCA1-ASSOCIATED RING DOMAIN PROTEIN 1"/>
    <property type="match status" value="1"/>
</dbReference>
<reference evidence="5" key="1">
    <citation type="submission" date="2021-03" db="EMBL/GenBank/DDBJ databases">
        <title>Comparative genomics and phylogenomic investigation of the class Geoglossomycetes provide insights into ecological specialization and systematics.</title>
        <authorList>
            <person name="Melie T."/>
            <person name="Pirro S."/>
            <person name="Miller A.N."/>
            <person name="Quandt A."/>
        </authorList>
    </citation>
    <scope>NUCLEOTIDE SEQUENCE</scope>
    <source>
        <strain evidence="5">CAQ_001_2017</strain>
    </source>
</reference>
<dbReference type="SUPFAM" id="SSF48403">
    <property type="entry name" value="Ankyrin repeat"/>
    <property type="match status" value="1"/>
</dbReference>
<keyword evidence="1" id="KW-0677">Repeat</keyword>
<dbReference type="InterPro" id="IPR036770">
    <property type="entry name" value="Ankyrin_rpt-contain_sf"/>
</dbReference>
<dbReference type="Pfam" id="PF12796">
    <property type="entry name" value="Ank_2"/>
    <property type="match status" value="1"/>
</dbReference>
<evidence type="ECO:0008006" key="7">
    <source>
        <dbReference type="Google" id="ProtNLM"/>
    </source>
</evidence>
<dbReference type="Proteomes" id="UP000750711">
    <property type="component" value="Unassembled WGS sequence"/>
</dbReference>
<evidence type="ECO:0000256" key="3">
    <source>
        <dbReference type="PROSITE-ProRule" id="PRU00023"/>
    </source>
</evidence>
<gene>
    <name evidence="5" type="ORF">GP486_002238</name>
</gene>
<keyword evidence="2 3" id="KW-0040">ANK repeat</keyword>
<dbReference type="PANTHER" id="PTHR24171">
    <property type="entry name" value="ANKYRIN REPEAT DOMAIN-CONTAINING PROTEIN 39-RELATED"/>
    <property type="match status" value="1"/>
</dbReference>
<sequence>MVLTEDDIDDLVYFARAGEFMDLKEAMEGAAKSANCSQLEVLISAIDPTSRNGMLHMAAANGHAEIVRYLLSLLPSPRPPMGDQLVSSRNSSGNTPLHWASLNGHLPVVKLLFEAGADPTMLNDAGHDAIYEAEINGKEEVVAYLLAEAKAVEKASSAESVEEGDAQDCRGNGIDTGKEDGNPSTQGE</sequence>
<evidence type="ECO:0000256" key="1">
    <source>
        <dbReference type="ARBA" id="ARBA00022737"/>
    </source>
</evidence>
<dbReference type="GO" id="GO:0085020">
    <property type="term" value="P:protein K6-linked ubiquitination"/>
    <property type="evidence" value="ECO:0007669"/>
    <property type="project" value="TreeGrafter"/>
</dbReference>
<dbReference type="Gene3D" id="1.25.40.20">
    <property type="entry name" value="Ankyrin repeat-containing domain"/>
    <property type="match status" value="1"/>
</dbReference>
<feature type="region of interest" description="Disordered" evidence="4">
    <location>
        <begin position="155"/>
        <end position="188"/>
    </location>
</feature>
<protein>
    <recommendedName>
        <fullName evidence="7">Ankyrin</fullName>
    </recommendedName>
</protein>
<dbReference type="PROSITE" id="PS50297">
    <property type="entry name" value="ANK_REP_REGION"/>
    <property type="match status" value="1"/>
</dbReference>
<evidence type="ECO:0000256" key="2">
    <source>
        <dbReference type="ARBA" id="ARBA00023043"/>
    </source>
</evidence>
<keyword evidence="6" id="KW-1185">Reference proteome</keyword>
<proteinExistence type="predicted"/>
<evidence type="ECO:0000313" key="5">
    <source>
        <dbReference type="EMBL" id="KAH0563192.1"/>
    </source>
</evidence>
<dbReference type="PROSITE" id="PS50088">
    <property type="entry name" value="ANK_REPEAT"/>
    <property type="match status" value="1"/>
</dbReference>
<dbReference type="SMART" id="SM00248">
    <property type="entry name" value="ANK"/>
    <property type="match status" value="3"/>
</dbReference>
<evidence type="ECO:0000256" key="4">
    <source>
        <dbReference type="SAM" id="MobiDB-lite"/>
    </source>
</evidence>
<evidence type="ECO:0000313" key="6">
    <source>
        <dbReference type="Proteomes" id="UP000750711"/>
    </source>
</evidence>
<accession>A0A9P8LFB2</accession>
<feature type="repeat" description="ANK" evidence="3">
    <location>
        <begin position="92"/>
        <end position="124"/>
    </location>
</feature>
<dbReference type="EMBL" id="JAGHQM010000238">
    <property type="protein sequence ID" value="KAH0563192.1"/>
    <property type="molecule type" value="Genomic_DNA"/>
</dbReference>